<dbReference type="EMBL" id="CM042023">
    <property type="protein sequence ID" value="KAI3813947.1"/>
    <property type="molecule type" value="Genomic_DNA"/>
</dbReference>
<keyword evidence="2" id="KW-1185">Reference proteome</keyword>
<accession>A0ACB9J1G2</accession>
<evidence type="ECO:0000313" key="1">
    <source>
        <dbReference type="EMBL" id="KAI3813947.1"/>
    </source>
</evidence>
<protein>
    <submittedName>
        <fullName evidence="1">Uncharacterized protein</fullName>
    </submittedName>
</protein>
<proteinExistence type="predicted"/>
<reference evidence="1 2" key="2">
    <citation type="journal article" date="2022" name="Mol. Ecol. Resour.">
        <title>The genomes of chicory, endive, great burdock and yacon provide insights into Asteraceae paleo-polyploidization history and plant inulin production.</title>
        <authorList>
            <person name="Fan W."/>
            <person name="Wang S."/>
            <person name="Wang H."/>
            <person name="Wang A."/>
            <person name="Jiang F."/>
            <person name="Liu H."/>
            <person name="Zhao H."/>
            <person name="Xu D."/>
            <person name="Zhang Y."/>
        </authorList>
    </citation>
    <scope>NUCLEOTIDE SEQUENCE [LARGE SCALE GENOMIC DNA]</scope>
    <source>
        <strain evidence="2">cv. Yunnan</strain>
        <tissue evidence="1">Leaves</tissue>
    </source>
</reference>
<gene>
    <name evidence="1" type="ORF">L1987_18682</name>
</gene>
<organism evidence="1 2">
    <name type="scientific">Smallanthus sonchifolius</name>
    <dbReference type="NCBI Taxonomy" id="185202"/>
    <lineage>
        <taxon>Eukaryota</taxon>
        <taxon>Viridiplantae</taxon>
        <taxon>Streptophyta</taxon>
        <taxon>Embryophyta</taxon>
        <taxon>Tracheophyta</taxon>
        <taxon>Spermatophyta</taxon>
        <taxon>Magnoliopsida</taxon>
        <taxon>eudicotyledons</taxon>
        <taxon>Gunneridae</taxon>
        <taxon>Pentapetalae</taxon>
        <taxon>asterids</taxon>
        <taxon>campanulids</taxon>
        <taxon>Asterales</taxon>
        <taxon>Asteraceae</taxon>
        <taxon>Asteroideae</taxon>
        <taxon>Heliantheae alliance</taxon>
        <taxon>Millerieae</taxon>
        <taxon>Smallanthus</taxon>
    </lineage>
</organism>
<dbReference type="Proteomes" id="UP001056120">
    <property type="component" value="Linkage Group LG06"/>
</dbReference>
<reference evidence="2" key="1">
    <citation type="journal article" date="2022" name="Mol. Ecol. Resour.">
        <title>The genomes of chicory, endive, great burdock and yacon provide insights into Asteraceae palaeo-polyploidization history and plant inulin production.</title>
        <authorList>
            <person name="Fan W."/>
            <person name="Wang S."/>
            <person name="Wang H."/>
            <person name="Wang A."/>
            <person name="Jiang F."/>
            <person name="Liu H."/>
            <person name="Zhao H."/>
            <person name="Xu D."/>
            <person name="Zhang Y."/>
        </authorList>
    </citation>
    <scope>NUCLEOTIDE SEQUENCE [LARGE SCALE GENOMIC DNA]</scope>
    <source>
        <strain evidence="2">cv. Yunnan</strain>
    </source>
</reference>
<name>A0ACB9J1G2_9ASTR</name>
<comment type="caution">
    <text evidence="1">The sequence shown here is derived from an EMBL/GenBank/DDBJ whole genome shotgun (WGS) entry which is preliminary data.</text>
</comment>
<evidence type="ECO:0000313" key="2">
    <source>
        <dbReference type="Proteomes" id="UP001056120"/>
    </source>
</evidence>
<sequence length="93" mass="10407">MKSGMQFWQPSTQSFFIPFPATATTFGNAFSGAATSPNLICFGPGSCPDKRVTWARELIDEEADQFLMHSFIDPNSERPWLSQRMALRVPFSA</sequence>